<reference evidence="10 11" key="2">
    <citation type="submission" date="2015-05" db="EMBL/GenBank/DDBJ databases">
        <authorList>
            <person name="Morales-Cruz A."/>
            <person name="Amrine K.C."/>
            <person name="Cantu D."/>
        </authorList>
    </citation>
    <scope>NUCLEOTIDE SEQUENCE [LARGE SCALE GENOMIC DNA]</scope>
    <source>
        <strain evidence="10">DA912</strain>
    </source>
</reference>
<dbReference type="InterPro" id="IPR013525">
    <property type="entry name" value="ABC2_TM"/>
</dbReference>
<dbReference type="GO" id="GO:0016020">
    <property type="term" value="C:membrane"/>
    <property type="evidence" value="ECO:0007669"/>
    <property type="project" value="UniProtKB-SubCell"/>
</dbReference>
<dbReference type="InterPro" id="IPR017871">
    <property type="entry name" value="ABC_transporter-like_CS"/>
</dbReference>
<sequence>MNIPYTRTQANQSPATSQRTFVDNEAALPSNSDPLPGTGSAESSRSFSARDADTVSSIMDDNGNDTELDRRHSIVQELARVYTRHSAASLDGGHMALFGSDDPDSPLNPNGKKFSARTWAKTIANVTNTHGSGYRTAGFCYQNLNVFGYGQETDYQKDVGNVWLELPGLARKLVSKKGSERRIDILRDFNGVVEAGEMLVVLGPPGSGCSTFLKAIAGEMNGIYADERAYFNYQGISAKELHDHHAGDAIYTAEVDVHYPQLSVGDTLTFASRARCPRNLPPGVTADQYCDHLRDVVMAMYGISHTVNTRVGDNYIRGVSGGERKRVTIAEATLSNAPLQCWDNSTRGLDSANAVEFCKTLRLQSDLFRQTCAVSIYQAPQTAYDLFDKVLVLYEGRQIYFGLNACQESQALKERIEQYKVDHPLGGTDAEVFRNHKQSVQAKNQRLKSPFILSYGQQVKLCLWRGSKLLRGDPSLTVFSLLANTSTALIISSLFYNLPETTSSFYGRSAVLFVAILANAFSSALEILTQYAQRPIVEKQRRYAFYHASAEAFSSVLMDMPYKITNTIFYDLIIYFMTNLNRQPGNFFFFLLTTFLMVMSMSGLFRSIASLSRTLSQAMVPASILILALVIFTGFVIPVDYMLGWCRWINYLDPVAYGFESLMINEFHNRNYECDVFVPSPAIDGYENVTLANRVCSSVGAVAGRSVVNGDAYINSQYKYFNSHKWRNIGILVGFVIALHILYLLATEYVAAKKSKGEVLVFRRGMTAPTKAKGDVEASVSGPITVLEKSNAPSSDVGAIEASTSVFHWSKVCYDVKIKAETRRILDHVDGWVKPGTLTALMGVSGAGKTTLLDVLADRVSTGVITGEMLVDGKIRDAAEKIAYVDKVIELLDMKEYADAVGGRTVYFGDIGENSQTLTSYFERNGAPKCPTGENPAEWMLSAIGAAPGTSSEVDWPQAWKSSPEFQAVQEELQRLKSEGQDHHSEEGANASYREFAAPLWNQFLIVTHRVFQQYWRTPSYIYSKFILCCSVALFIGLVFLNAPLTIQGLQNQMFAIFQILSIFGQLVQQQMPHFVIQRSLYEVRERPSKTYSWKVFMLSQIVTEIPWNTLMSVFMFICVYYPVGFDSNGDPSQKHERGILMWLLFWQFLIFTCTFANACIAITDTAEMGGNLANVLFMMCLLFCGVLATPDAMPGFWIFMYRVSPFTYLMSSILSTGLANTNVTCSSNEYVHFSPPDSQTCRDFMESYIGRVGGYLENPEATTDCSFCSVANTNTFLASISSNFDNRWRDFGIGMVFIVVNIAAALFLYWLVRMPKGKKKA</sequence>
<evidence type="ECO:0000256" key="7">
    <source>
        <dbReference type="SAM" id="MobiDB-lite"/>
    </source>
</evidence>
<evidence type="ECO:0000313" key="11">
    <source>
        <dbReference type="Proteomes" id="UP000034680"/>
    </source>
</evidence>
<keyword evidence="11" id="KW-1185">Reference proteome</keyword>
<accession>A0A0G2I870</accession>
<feature type="transmembrane region" description="Helical" evidence="8">
    <location>
        <begin position="618"/>
        <end position="637"/>
    </location>
</feature>
<feature type="transmembrane region" description="Helical" evidence="8">
    <location>
        <begin position="1292"/>
        <end position="1313"/>
    </location>
</feature>
<feature type="transmembrane region" description="Helical" evidence="8">
    <location>
        <begin position="726"/>
        <end position="746"/>
    </location>
</feature>
<feature type="region of interest" description="Disordered" evidence="7">
    <location>
        <begin position="1"/>
        <end position="66"/>
    </location>
</feature>
<feature type="transmembrane region" description="Helical" evidence="8">
    <location>
        <begin position="587"/>
        <end position="606"/>
    </location>
</feature>
<dbReference type="PROSITE" id="PS00211">
    <property type="entry name" value="ABC_TRANSPORTER_1"/>
    <property type="match status" value="1"/>
</dbReference>
<feature type="transmembrane region" description="Helical" evidence="8">
    <location>
        <begin position="1144"/>
        <end position="1164"/>
    </location>
</feature>
<evidence type="ECO:0000256" key="2">
    <source>
        <dbReference type="ARBA" id="ARBA00006012"/>
    </source>
</evidence>
<protein>
    <submittedName>
        <fullName evidence="10">Putative multidrug resistance protein cdr1</fullName>
    </submittedName>
</protein>
<dbReference type="OrthoDB" id="245989at2759"/>
<evidence type="ECO:0000256" key="8">
    <source>
        <dbReference type="SAM" id="Phobius"/>
    </source>
</evidence>
<dbReference type="InterPro" id="IPR027417">
    <property type="entry name" value="P-loop_NTPase"/>
</dbReference>
<organism evidence="10 11">
    <name type="scientific">Diaporthe ampelina</name>
    <dbReference type="NCBI Taxonomy" id="1214573"/>
    <lineage>
        <taxon>Eukaryota</taxon>
        <taxon>Fungi</taxon>
        <taxon>Dikarya</taxon>
        <taxon>Ascomycota</taxon>
        <taxon>Pezizomycotina</taxon>
        <taxon>Sordariomycetes</taxon>
        <taxon>Sordariomycetidae</taxon>
        <taxon>Diaporthales</taxon>
        <taxon>Diaporthaceae</taxon>
        <taxon>Diaporthe</taxon>
    </lineage>
</organism>
<dbReference type="GO" id="GO:0016887">
    <property type="term" value="F:ATP hydrolysis activity"/>
    <property type="evidence" value="ECO:0007669"/>
    <property type="project" value="InterPro"/>
</dbReference>
<keyword evidence="3" id="KW-0813">Transport</keyword>
<dbReference type="EMBL" id="LCUC01000141">
    <property type="protein sequence ID" value="KKY35980.1"/>
    <property type="molecule type" value="Genomic_DNA"/>
</dbReference>
<evidence type="ECO:0000256" key="6">
    <source>
        <dbReference type="ARBA" id="ARBA00023136"/>
    </source>
</evidence>
<dbReference type="InterPro" id="IPR003439">
    <property type="entry name" value="ABC_transporter-like_ATP-bd"/>
</dbReference>
<dbReference type="GO" id="GO:0005524">
    <property type="term" value="F:ATP binding"/>
    <property type="evidence" value="ECO:0007669"/>
    <property type="project" value="InterPro"/>
</dbReference>
<reference evidence="10 11" key="1">
    <citation type="submission" date="2015-05" db="EMBL/GenBank/DDBJ databases">
        <title>Distinctive expansion of gene families associated with plant cell wall degradation and secondary metabolism in the genomes of grapevine trunk pathogens.</title>
        <authorList>
            <person name="Lawrence D.P."/>
            <person name="Travadon R."/>
            <person name="Rolshausen P.E."/>
            <person name="Baumgartner K."/>
        </authorList>
    </citation>
    <scope>NUCLEOTIDE SEQUENCE [LARGE SCALE GENOMIC DNA]</scope>
    <source>
        <strain evidence="10">DA912</strain>
    </source>
</reference>
<proteinExistence type="inferred from homology"/>
<evidence type="ECO:0000256" key="1">
    <source>
        <dbReference type="ARBA" id="ARBA00004141"/>
    </source>
</evidence>
<dbReference type="STRING" id="1214573.A0A0G2I870"/>
<evidence type="ECO:0000256" key="5">
    <source>
        <dbReference type="ARBA" id="ARBA00022989"/>
    </source>
</evidence>
<dbReference type="Pfam" id="PF00005">
    <property type="entry name" value="ABC_tran"/>
    <property type="match status" value="2"/>
</dbReference>
<dbReference type="PANTHER" id="PTHR19241">
    <property type="entry name" value="ATP-BINDING CASSETTE TRANSPORTER"/>
    <property type="match status" value="1"/>
</dbReference>
<dbReference type="CDD" id="cd03233">
    <property type="entry name" value="ABCG_PDR_domain1"/>
    <property type="match status" value="1"/>
</dbReference>
<dbReference type="Pfam" id="PF14510">
    <property type="entry name" value="ABC_trans_N"/>
    <property type="match status" value="1"/>
</dbReference>
<dbReference type="InterPro" id="IPR010929">
    <property type="entry name" value="PDR_CDR_ABC"/>
</dbReference>
<dbReference type="PROSITE" id="PS50893">
    <property type="entry name" value="ABC_TRANSPORTER_2"/>
    <property type="match status" value="1"/>
</dbReference>
<dbReference type="SUPFAM" id="SSF52540">
    <property type="entry name" value="P-loop containing nucleoside triphosphate hydrolases"/>
    <property type="match status" value="2"/>
</dbReference>
<dbReference type="InterPro" id="IPR034001">
    <property type="entry name" value="ABCG_PDR_1"/>
</dbReference>
<feature type="transmembrane region" description="Helical" evidence="8">
    <location>
        <begin position="476"/>
        <end position="498"/>
    </location>
</feature>
<evidence type="ECO:0000256" key="4">
    <source>
        <dbReference type="ARBA" id="ARBA00022692"/>
    </source>
</evidence>
<feature type="transmembrane region" description="Helical" evidence="8">
    <location>
        <begin position="1106"/>
        <end position="1124"/>
    </location>
</feature>
<keyword evidence="4 8" id="KW-0812">Transmembrane</keyword>
<name>A0A0G2I870_9PEZI</name>
<gene>
    <name evidence="10" type="ORF">UCDDA912_g04034</name>
</gene>
<feature type="transmembrane region" description="Helical" evidence="8">
    <location>
        <begin position="1026"/>
        <end position="1047"/>
    </location>
</feature>
<feature type="transmembrane region" description="Helical" evidence="8">
    <location>
        <begin position="510"/>
        <end position="531"/>
    </location>
</feature>
<keyword evidence="5 8" id="KW-1133">Transmembrane helix</keyword>
<comment type="similarity">
    <text evidence="2">Belongs to the ABC transporter superfamily. ABCG family. PDR (TC 3.A.1.205) subfamily.</text>
</comment>
<feature type="domain" description="ABC transporter" evidence="9">
    <location>
        <begin position="164"/>
        <end position="420"/>
    </location>
</feature>
<keyword evidence="6 8" id="KW-0472">Membrane</keyword>
<feature type="compositionally biased region" description="Polar residues" evidence="7">
    <location>
        <begin position="1"/>
        <end position="21"/>
    </location>
</feature>
<dbReference type="Pfam" id="PF01061">
    <property type="entry name" value="ABC2_membrane"/>
    <property type="match status" value="2"/>
</dbReference>
<evidence type="ECO:0000259" key="9">
    <source>
        <dbReference type="PROSITE" id="PS50893"/>
    </source>
</evidence>
<dbReference type="InterPro" id="IPR029481">
    <property type="entry name" value="ABC_trans_N"/>
</dbReference>
<dbReference type="Gene3D" id="3.40.50.300">
    <property type="entry name" value="P-loop containing nucleotide triphosphate hydrolases"/>
    <property type="match status" value="2"/>
</dbReference>
<evidence type="ECO:0000256" key="3">
    <source>
        <dbReference type="ARBA" id="ARBA00022448"/>
    </source>
</evidence>
<dbReference type="Pfam" id="PF06422">
    <property type="entry name" value="PDR_CDR"/>
    <property type="match status" value="1"/>
</dbReference>
<dbReference type="Proteomes" id="UP000034680">
    <property type="component" value="Unassembled WGS sequence"/>
</dbReference>
<feature type="transmembrane region" description="Helical" evidence="8">
    <location>
        <begin position="1176"/>
        <end position="1201"/>
    </location>
</feature>
<evidence type="ECO:0000313" key="10">
    <source>
        <dbReference type="EMBL" id="KKY35980.1"/>
    </source>
</evidence>
<comment type="caution">
    <text evidence="10">The sequence shown here is derived from an EMBL/GenBank/DDBJ whole genome shotgun (WGS) entry which is preliminary data.</text>
</comment>
<dbReference type="GO" id="GO:0140359">
    <property type="term" value="F:ABC-type transporter activity"/>
    <property type="evidence" value="ECO:0007669"/>
    <property type="project" value="InterPro"/>
</dbReference>
<comment type="subcellular location">
    <subcellularLocation>
        <location evidence="1">Membrane</location>
        <topology evidence="1">Multi-pass membrane protein</topology>
    </subcellularLocation>
</comment>